<feature type="region of interest" description="Disordered" evidence="1">
    <location>
        <begin position="154"/>
        <end position="211"/>
    </location>
</feature>
<evidence type="ECO:0000313" key="2">
    <source>
        <dbReference type="EMBL" id="KAG5374338.1"/>
    </source>
</evidence>
<evidence type="ECO:0000256" key="1">
    <source>
        <dbReference type="SAM" id="MobiDB-lite"/>
    </source>
</evidence>
<feature type="compositionally biased region" description="Polar residues" evidence="1">
    <location>
        <begin position="842"/>
        <end position="877"/>
    </location>
</feature>
<comment type="caution">
    <text evidence="2">The sequence shown here is derived from an EMBL/GenBank/DDBJ whole genome shotgun (WGS) entry which is preliminary data.</text>
</comment>
<feature type="compositionally biased region" description="Basic and acidic residues" evidence="1">
    <location>
        <begin position="195"/>
        <end position="209"/>
    </location>
</feature>
<feature type="non-terminal residue" evidence="2">
    <location>
        <position position="1"/>
    </location>
</feature>
<dbReference type="EMBL" id="JADBGQ010000025">
    <property type="protein sequence ID" value="KAG5374338.1"/>
    <property type="molecule type" value="Genomic_DNA"/>
</dbReference>
<reference evidence="2 3" key="1">
    <citation type="submission" date="2021-03" db="EMBL/GenBank/DDBJ databases">
        <authorList>
            <person name="King G.J."/>
            <person name="Bancroft I."/>
            <person name="Baten A."/>
            <person name="Bloomfield J."/>
            <person name="Borpatragohain P."/>
            <person name="He Z."/>
            <person name="Irish N."/>
            <person name="Irwin J."/>
            <person name="Liu K."/>
            <person name="Mauleon R.P."/>
            <person name="Moore J."/>
            <person name="Morris R."/>
            <person name="Ostergaard L."/>
            <person name="Wang B."/>
            <person name="Wells R."/>
        </authorList>
    </citation>
    <scope>NUCLEOTIDE SEQUENCE [LARGE SCALE GENOMIC DNA]</scope>
    <source>
        <strain evidence="2">R-o-18</strain>
        <tissue evidence="2">Leaf</tissue>
    </source>
</reference>
<feature type="region of interest" description="Disordered" evidence="1">
    <location>
        <begin position="71"/>
        <end position="120"/>
    </location>
</feature>
<sequence length="900" mass="101583">EVITKADFEAFIRALKESGKMLGNTLGYSYSAHTLPSISDKLKTTSWFSEKDIKKLSQVVMDVEKQLKRTNTARPSMETQHQEPVTTVSELKNVEPESAAPIQEVQTETSMEKENSETGQECSLFLPQSEFNFNNSFDELTCLEPVQPSSIVSVSQVAKEDSAEREAEQSTQGEKLEQPNSLQSNTTPESLSYDLQKHSEKGTGEERGYNDQSINDESLAKLEMQQSNLGNCLAASFDIGAVRGSYLSNQKELSNKLDFHGNLTHQGLTANWNHVQSFSGERVMGSTSQVNLCLLCLNFSEFITSQSYLWRPDMMHLFLSKEPCADYEEALKHTRRKNKREEDKRFKPPILEKLGHDQIIFKTPVRLINTSHTACPLHRTGLNLPLSTDFTATLEKLGNDQEHLYLEPRLEGAKLVMILCISMELGCLNHHRESHKTHLSLHNDPCYTSCRLRTRYVQWYYAMAISHCIINHTTLPVDYGLTCPSQKMGLACGSARREEKEERGNEWGWFSQMKATLKRCGVWRNHEEEESLKGKAAEKDQTARETSGNCFSLEESTLLEKIEDVYENKISLRRVYEVKKVISGGKPGREEFNNHVRKLQHLWVELQGLRSHVDGDTTQEQETVLKLLASMESSYGWLVEMVLRGEQLPEMEEICGLIRRAYEIMRDDERLTMSRSESSWKPTGSRSESFQKLTMSRSEGSWRLTGSRSEGFRKKRRCRMLSKASINIGKGRKRVVGECSYSAYMGESVEDSGVLREQEKGSGADDRITRKEWRVFMEHVQALTASKKHAIQSGASKPMVIDSGAKSSNPTSEAERTTPLDHERGNGTESHEQVHNQEDSGQHNQEVTQEVESGAQSSGDGQRESTGSDESGTQSSGDWEVDPDGSNESGAQSITTWEVI</sequence>
<evidence type="ECO:0000313" key="3">
    <source>
        <dbReference type="Proteomes" id="UP000823674"/>
    </source>
</evidence>
<feature type="compositionally biased region" description="Polar residues" evidence="1">
    <location>
        <begin position="71"/>
        <end position="90"/>
    </location>
</feature>
<dbReference type="Proteomes" id="UP000823674">
    <property type="component" value="Unassembled WGS sequence"/>
</dbReference>
<name>A0ABQ7KMZ5_BRACM</name>
<organism evidence="2 3">
    <name type="scientific">Brassica rapa subsp. trilocularis</name>
    <dbReference type="NCBI Taxonomy" id="1813537"/>
    <lineage>
        <taxon>Eukaryota</taxon>
        <taxon>Viridiplantae</taxon>
        <taxon>Streptophyta</taxon>
        <taxon>Embryophyta</taxon>
        <taxon>Tracheophyta</taxon>
        <taxon>Spermatophyta</taxon>
        <taxon>Magnoliopsida</taxon>
        <taxon>eudicotyledons</taxon>
        <taxon>Gunneridae</taxon>
        <taxon>Pentapetalae</taxon>
        <taxon>rosids</taxon>
        <taxon>malvids</taxon>
        <taxon>Brassicales</taxon>
        <taxon>Brassicaceae</taxon>
        <taxon>Brassiceae</taxon>
        <taxon>Brassica</taxon>
    </lineage>
</organism>
<feature type="compositionally biased region" description="Polar residues" evidence="1">
    <location>
        <begin position="886"/>
        <end position="900"/>
    </location>
</feature>
<feature type="compositionally biased region" description="Polar residues" evidence="1">
    <location>
        <begin position="169"/>
        <end position="190"/>
    </location>
</feature>
<feature type="region of interest" description="Disordered" evidence="1">
    <location>
        <begin position="785"/>
        <end position="900"/>
    </location>
</feature>
<accession>A0ABQ7KMZ5</accession>
<gene>
    <name evidence="2" type="primary">SC139g500050.1_BraROA</name>
    <name evidence="2" type="ORF">IGI04_042346</name>
</gene>
<feature type="compositionally biased region" description="Basic and acidic residues" evidence="1">
    <location>
        <begin position="158"/>
        <end position="168"/>
    </location>
</feature>
<proteinExistence type="predicted"/>
<feature type="compositionally biased region" description="Basic and acidic residues" evidence="1">
    <location>
        <begin position="813"/>
        <end position="841"/>
    </location>
</feature>
<keyword evidence="3" id="KW-1185">Reference proteome</keyword>
<protein>
    <submittedName>
        <fullName evidence="2">Uncharacterized protein</fullName>
    </submittedName>
</protein>